<dbReference type="InterPro" id="IPR001506">
    <property type="entry name" value="Peptidase_M12A"/>
</dbReference>
<dbReference type="GO" id="GO:0004222">
    <property type="term" value="F:metalloendopeptidase activity"/>
    <property type="evidence" value="ECO:0007669"/>
    <property type="project" value="InterPro"/>
</dbReference>
<dbReference type="EnsemblMetazoa" id="XM_028660880.1">
    <property type="protein sequence ID" value="XP_028516681.1"/>
    <property type="gene ID" value="LOC110245102"/>
</dbReference>
<evidence type="ECO:0000313" key="8">
    <source>
        <dbReference type="EnsemblMetazoa" id="XP_028516681.1"/>
    </source>
</evidence>
<evidence type="ECO:0000256" key="4">
    <source>
        <dbReference type="ARBA" id="ARBA00022833"/>
    </source>
</evidence>
<evidence type="ECO:0000259" key="7">
    <source>
        <dbReference type="PROSITE" id="PS51864"/>
    </source>
</evidence>
<dbReference type="SUPFAM" id="SSF55486">
    <property type="entry name" value="Metalloproteases ('zincins'), catalytic domain"/>
    <property type="match status" value="1"/>
</dbReference>
<keyword evidence="4" id="KW-0862">Zinc</keyword>
<protein>
    <recommendedName>
        <fullName evidence="7">Peptidase M12A domain-containing protein</fullName>
    </recommendedName>
</protein>
<dbReference type="GeneID" id="110245102"/>
<keyword evidence="5" id="KW-0482">Metalloprotease</keyword>
<dbReference type="Gene3D" id="3.40.390.10">
    <property type="entry name" value="Collagenase (Catalytic Domain)"/>
    <property type="match status" value="1"/>
</dbReference>
<name>A0A913YRC1_EXADI</name>
<proteinExistence type="predicted"/>
<keyword evidence="9" id="KW-1185">Reference proteome</keyword>
<dbReference type="PROSITE" id="PS51864">
    <property type="entry name" value="ASTACIN"/>
    <property type="match status" value="1"/>
</dbReference>
<dbReference type="InterPro" id="IPR024079">
    <property type="entry name" value="MetalloPept_cat_dom_sf"/>
</dbReference>
<organism evidence="8 9">
    <name type="scientific">Exaiptasia diaphana</name>
    <name type="common">Tropical sea anemone</name>
    <name type="synonym">Aiptasia pulchella</name>
    <dbReference type="NCBI Taxonomy" id="2652724"/>
    <lineage>
        <taxon>Eukaryota</taxon>
        <taxon>Metazoa</taxon>
        <taxon>Cnidaria</taxon>
        <taxon>Anthozoa</taxon>
        <taxon>Hexacorallia</taxon>
        <taxon>Actiniaria</taxon>
        <taxon>Aiptasiidae</taxon>
        <taxon>Exaiptasia</taxon>
    </lineage>
</organism>
<dbReference type="PANTHER" id="PTHR10127:SF780">
    <property type="entry name" value="METALLOENDOPEPTIDASE"/>
    <property type="match status" value="1"/>
</dbReference>
<sequence length="139" mass="16194">MEVYYICPLICESYDRSRALCKNEESDDPNVYEGDMILTAEQIAALNGQRGSIKNRWWQKGIFIYKIDSSLARSTRAMNAIREGINEWQSKTCIRFKERTNERAYARFILGKGFVARFKAVFKYCGLFVLSSMLRDSFI</sequence>
<dbReference type="Pfam" id="PF01400">
    <property type="entry name" value="Astacin"/>
    <property type="match status" value="1"/>
</dbReference>
<dbReference type="OrthoDB" id="291007at2759"/>
<keyword evidence="1" id="KW-0645">Protease</keyword>
<dbReference type="AlphaFoldDB" id="A0A913YRC1"/>
<evidence type="ECO:0000256" key="1">
    <source>
        <dbReference type="ARBA" id="ARBA00022670"/>
    </source>
</evidence>
<keyword evidence="3" id="KW-0378">Hydrolase</keyword>
<dbReference type="GO" id="GO:0006508">
    <property type="term" value="P:proteolysis"/>
    <property type="evidence" value="ECO:0007669"/>
    <property type="project" value="UniProtKB-KW"/>
</dbReference>
<dbReference type="RefSeq" id="XP_028516681.1">
    <property type="nucleotide sequence ID" value="XM_028660880.1"/>
</dbReference>
<dbReference type="KEGG" id="epa:110245102"/>
<accession>A0A913YRC1</accession>
<reference evidence="8" key="1">
    <citation type="submission" date="2022-11" db="UniProtKB">
        <authorList>
            <consortium name="EnsemblMetazoa"/>
        </authorList>
    </citation>
    <scope>IDENTIFICATION</scope>
</reference>
<dbReference type="PANTHER" id="PTHR10127">
    <property type="entry name" value="DISCOIDIN, CUB, EGF, LAMININ , AND ZINC METALLOPROTEASE DOMAIN CONTAINING"/>
    <property type="match status" value="1"/>
</dbReference>
<evidence type="ECO:0000256" key="5">
    <source>
        <dbReference type="ARBA" id="ARBA00023049"/>
    </source>
</evidence>
<feature type="domain" description="Peptidase M12A" evidence="7">
    <location>
        <begin position="47"/>
        <end position="139"/>
    </location>
</feature>
<dbReference type="Proteomes" id="UP000887567">
    <property type="component" value="Unplaced"/>
</dbReference>
<comment type="caution">
    <text evidence="6">Lacks conserved residue(s) required for the propagation of feature annotation.</text>
</comment>
<evidence type="ECO:0000256" key="2">
    <source>
        <dbReference type="ARBA" id="ARBA00022723"/>
    </source>
</evidence>
<evidence type="ECO:0000256" key="3">
    <source>
        <dbReference type="ARBA" id="ARBA00022801"/>
    </source>
</evidence>
<evidence type="ECO:0000256" key="6">
    <source>
        <dbReference type="PROSITE-ProRule" id="PRU01211"/>
    </source>
</evidence>
<keyword evidence="2" id="KW-0479">Metal-binding</keyword>
<dbReference type="GO" id="GO:0046872">
    <property type="term" value="F:metal ion binding"/>
    <property type="evidence" value="ECO:0007669"/>
    <property type="project" value="UniProtKB-KW"/>
</dbReference>
<evidence type="ECO:0000313" key="9">
    <source>
        <dbReference type="Proteomes" id="UP000887567"/>
    </source>
</evidence>